<sequence length="191" mass="21919">MSKIIAFVGSPRKNGNVDTIINEIIKGANKNKVDVKKYYLNDMNIKGCQGCLYCRKNHSCSLKDDMIQVYEDIKKAEYVIIGSPVYICQVSAQTKLLLDRLYPLTTIDKGKHIPRFGNKRIIMVYTQAAPLPIFFKRYFRYTSKHLKGMGLNHYKTIIATKAFEKNSIENNPKILKKAYNLGFKISKDINV</sequence>
<evidence type="ECO:0000313" key="5">
    <source>
        <dbReference type="Proteomes" id="UP000346772"/>
    </source>
</evidence>
<organism evidence="4 5">
    <name type="scientific">Clostridioides difficile</name>
    <name type="common">Peptoclostridium difficile</name>
    <dbReference type="NCBI Taxonomy" id="1496"/>
    <lineage>
        <taxon>Bacteria</taxon>
        <taxon>Bacillati</taxon>
        <taxon>Bacillota</taxon>
        <taxon>Clostridia</taxon>
        <taxon>Peptostreptococcales</taxon>
        <taxon>Peptostreptococcaceae</taxon>
        <taxon>Clostridioides</taxon>
    </lineage>
</organism>
<evidence type="ECO:0000256" key="2">
    <source>
        <dbReference type="ARBA" id="ARBA00022643"/>
    </source>
</evidence>
<evidence type="ECO:0000313" key="4">
    <source>
        <dbReference type="EMBL" id="VFD54194.1"/>
    </source>
</evidence>
<dbReference type="PANTHER" id="PTHR43278:SF2">
    <property type="entry name" value="IRON-SULFUR FLAVOPROTEIN"/>
    <property type="match status" value="1"/>
</dbReference>
<dbReference type="RefSeq" id="WP_003417397.1">
    <property type="nucleotide sequence ID" value="NZ_BEHB01000003.1"/>
</dbReference>
<dbReference type="GO" id="GO:0016491">
    <property type="term" value="F:oxidoreductase activity"/>
    <property type="evidence" value="ECO:0007669"/>
    <property type="project" value="InterPro"/>
</dbReference>
<dbReference type="Pfam" id="PF03358">
    <property type="entry name" value="FMN_red"/>
    <property type="match status" value="1"/>
</dbReference>
<proteinExistence type="predicted"/>
<dbReference type="EMBL" id="CAADAT010000008">
    <property type="protein sequence ID" value="VFD54194.1"/>
    <property type="molecule type" value="Genomic_DNA"/>
</dbReference>
<comment type="caution">
    <text evidence="4">The sequence shown here is derived from an EMBL/GenBank/DDBJ whole genome shotgun (WGS) entry which is preliminary data.</text>
</comment>
<dbReference type="Proteomes" id="UP000346772">
    <property type="component" value="Unassembled WGS sequence"/>
</dbReference>
<name>A0AAX3H069_CLODI</name>
<reference evidence="4 5" key="1">
    <citation type="submission" date="2019-02" db="EMBL/GenBank/DDBJ databases">
        <authorList>
            <consortium name="Pathogen Informatics"/>
        </authorList>
    </citation>
    <scope>NUCLEOTIDE SEQUENCE [LARGE SCALE GENOMIC DNA]</scope>
    <source>
        <strain evidence="4 5">078GUE027</strain>
    </source>
</reference>
<dbReference type="AlphaFoldDB" id="A0AAX3H069"/>
<gene>
    <name evidence="4" type="ORF">SAMEA1710456_01677</name>
</gene>
<dbReference type="InterPro" id="IPR029039">
    <property type="entry name" value="Flavoprotein-like_sf"/>
</dbReference>
<protein>
    <submittedName>
        <fullName evidence="4">Multimeric flavodoxin WrbA</fullName>
    </submittedName>
</protein>
<dbReference type="InterPro" id="IPR051796">
    <property type="entry name" value="ISF_SsuE-like"/>
</dbReference>
<evidence type="ECO:0000259" key="3">
    <source>
        <dbReference type="Pfam" id="PF03358"/>
    </source>
</evidence>
<keyword evidence="1" id="KW-0285">Flavoprotein</keyword>
<dbReference type="Gene3D" id="3.40.50.360">
    <property type="match status" value="1"/>
</dbReference>
<accession>A0AAX3H069</accession>
<dbReference type="InterPro" id="IPR005025">
    <property type="entry name" value="FMN_Rdtase-like_dom"/>
</dbReference>
<feature type="domain" description="NADPH-dependent FMN reductase-like" evidence="3">
    <location>
        <begin position="3"/>
        <end position="124"/>
    </location>
</feature>
<keyword evidence="2" id="KW-0288">FMN</keyword>
<dbReference type="PANTHER" id="PTHR43278">
    <property type="entry name" value="NAD(P)H-DEPENDENT FMN-CONTAINING OXIDOREDUCTASE YWQN-RELATED"/>
    <property type="match status" value="1"/>
</dbReference>
<evidence type="ECO:0000256" key="1">
    <source>
        <dbReference type="ARBA" id="ARBA00022630"/>
    </source>
</evidence>
<dbReference type="SUPFAM" id="SSF52218">
    <property type="entry name" value="Flavoproteins"/>
    <property type="match status" value="1"/>
</dbReference>